<evidence type="ECO:0008006" key="2">
    <source>
        <dbReference type="Google" id="ProtNLM"/>
    </source>
</evidence>
<reference evidence="1" key="1">
    <citation type="journal article" date="2021" name="Proc. Natl. Acad. Sci. U.S.A.">
        <title>A Catalog of Tens of Thousands of Viruses from Human Metagenomes Reveals Hidden Associations with Chronic Diseases.</title>
        <authorList>
            <person name="Tisza M.J."/>
            <person name="Buck C.B."/>
        </authorList>
    </citation>
    <scope>NUCLEOTIDE SEQUENCE</scope>
    <source>
        <strain evidence="1">CtkvU4</strain>
    </source>
</reference>
<organism evidence="1">
    <name type="scientific">Caudovirales sp. ctkvU4</name>
    <dbReference type="NCBI Taxonomy" id="2826783"/>
    <lineage>
        <taxon>Viruses</taxon>
        <taxon>Duplodnaviria</taxon>
        <taxon>Heunggongvirae</taxon>
        <taxon>Uroviricota</taxon>
        <taxon>Caudoviricetes</taxon>
    </lineage>
</organism>
<evidence type="ECO:0000313" key="1">
    <source>
        <dbReference type="EMBL" id="DAE21258.1"/>
    </source>
</evidence>
<protein>
    <recommendedName>
        <fullName evidence="2">DUF551 domain-containing protein</fullName>
    </recommendedName>
</protein>
<dbReference type="EMBL" id="BK015710">
    <property type="protein sequence ID" value="DAE21258.1"/>
    <property type="molecule type" value="Genomic_DNA"/>
</dbReference>
<sequence>MISIDLILRGVRRSERPAIIKSTLRKKVKDMETKEKWFSGRRLPKLGPAETFCRYLVYTDREEVREMDYTMNPLAKKAADKKPHWEEPDGSNCRSKILYWREMPEPPEKTKRKGARR</sequence>
<accession>A0A8S5QQH5</accession>
<name>A0A8S5QQH5_9CAUD</name>
<proteinExistence type="predicted"/>